<evidence type="ECO:0000313" key="1">
    <source>
        <dbReference type="EMBL" id="PAN45657.2"/>
    </source>
</evidence>
<dbReference type="AlphaFoldDB" id="A0A2S3IJA2"/>
<organism evidence="1">
    <name type="scientific">Panicum hallii</name>
    <dbReference type="NCBI Taxonomy" id="206008"/>
    <lineage>
        <taxon>Eukaryota</taxon>
        <taxon>Viridiplantae</taxon>
        <taxon>Streptophyta</taxon>
        <taxon>Embryophyta</taxon>
        <taxon>Tracheophyta</taxon>
        <taxon>Spermatophyta</taxon>
        <taxon>Magnoliopsida</taxon>
        <taxon>Liliopsida</taxon>
        <taxon>Poales</taxon>
        <taxon>Poaceae</taxon>
        <taxon>PACMAD clade</taxon>
        <taxon>Panicoideae</taxon>
        <taxon>Panicodae</taxon>
        <taxon>Paniceae</taxon>
        <taxon>Panicinae</taxon>
        <taxon>Panicum</taxon>
        <taxon>Panicum sect. Panicum</taxon>
    </lineage>
</organism>
<reference evidence="1" key="1">
    <citation type="submission" date="2018-04" db="EMBL/GenBank/DDBJ databases">
        <title>WGS assembly of Panicum hallii.</title>
        <authorList>
            <person name="Lovell J."/>
            <person name="Jenkins J."/>
            <person name="Lowry D."/>
            <person name="Mamidi S."/>
            <person name="Sreedasyam A."/>
            <person name="Weng X."/>
            <person name="Barry K."/>
            <person name="Bonette J."/>
            <person name="Campitelli B."/>
            <person name="Daum C."/>
            <person name="Gordon S."/>
            <person name="Gould B."/>
            <person name="Lipzen A."/>
            <person name="Macqueen A."/>
            <person name="Palacio-Mejia J."/>
            <person name="Plott C."/>
            <person name="Shakirov E."/>
            <person name="Shu S."/>
            <person name="Yoshinaga Y."/>
            <person name="Zane M."/>
            <person name="Rokhsar D."/>
            <person name="Grimwood J."/>
            <person name="Schmutz J."/>
            <person name="Juenger T."/>
        </authorList>
    </citation>
    <scope>NUCLEOTIDE SEQUENCE [LARGE SCALE GENOMIC DNA]</scope>
    <source>
        <strain evidence="1">FIL2</strain>
    </source>
</reference>
<sequence length="207" mass="24012">MRRDEDSGTAMYRVARDLPIIVRYRAGNAVWILSTREGSMSSGHGPRRCCDLCWQHKSCQLHPIMDTEEEEEPDRHARWKHTHHLWLPAAGGVGGGRDGRPLSSQHRSHHRRGVARRGCCGWPASKAKRRPLFLLMKEAGTELMGAWNWPFRFFFFLSARSLSLSLYLSHTHTHPTVDYRYADPNNPYPNRPPSCLRKWETVSWRNI</sequence>
<dbReference type="Gramene" id="PAN45657">
    <property type="protein sequence ID" value="PAN45657"/>
    <property type="gene ID" value="PAHAL_9G140300"/>
</dbReference>
<proteinExistence type="predicted"/>
<name>A0A2S3IJA2_9POAL</name>
<dbReference type="Proteomes" id="UP000243499">
    <property type="component" value="Chromosome 9"/>
</dbReference>
<protein>
    <submittedName>
        <fullName evidence="1">Uncharacterized protein</fullName>
    </submittedName>
</protein>
<gene>
    <name evidence="1" type="ORF">PAHAL_9G140300</name>
</gene>
<dbReference type="EMBL" id="CM008054">
    <property type="protein sequence ID" value="PAN45657.2"/>
    <property type="molecule type" value="Genomic_DNA"/>
</dbReference>
<accession>A0A2S3IJA2</accession>